<sequence>MTITAISRVTVALGFDIATKLPVIRHWIDREEVVDTDGAHLFVMVGKKRGAISIRYKLHPLEKEDERALQGGPYSDFNRAFGKKDALLFSPDQSKQLLQVSFEHCRIGYEQEVLEKMLCELRQVLLAGAAFRLSCIDEIDAIPTSCKI</sequence>
<comment type="caution">
    <text evidence="1">The sequence shown here is derived from an EMBL/GenBank/DDBJ whole genome shotgun (WGS) entry which is preliminary data.</text>
</comment>
<organism evidence="1 2">
    <name type="scientific">Pseudomonas shahriarae</name>
    <dbReference type="NCBI Taxonomy" id="2745512"/>
    <lineage>
        <taxon>Bacteria</taxon>
        <taxon>Pseudomonadati</taxon>
        <taxon>Pseudomonadota</taxon>
        <taxon>Gammaproteobacteria</taxon>
        <taxon>Pseudomonadales</taxon>
        <taxon>Pseudomonadaceae</taxon>
        <taxon>Pseudomonas</taxon>
    </lineage>
</organism>
<name>A0A9X4C6P9_9PSED</name>
<proteinExistence type="predicted"/>
<dbReference type="RefSeq" id="WP_273878297.1">
    <property type="nucleotide sequence ID" value="NZ_JAMDHA010000041.1"/>
</dbReference>
<dbReference type="Proteomes" id="UP001148185">
    <property type="component" value="Unassembled WGS sequence"/>
</dbReference>
<protein>
    <submittedName>
        <fullName evidence="1">Uncharacterized protein</fullName>
    </submittedName>
</protein>
<accession>A0A9X4C6P9</accession>
<evidence type="ECO:0000313" key="2">
    <source>
        <dbReference type="Proteomes" id="UP001148185"/>
    </source>
</evidence>
<keyword evidence="2" id="KW-1185">Reference proteome</keyword>
<dbReference type="AlphaFoldDB" id="A0A9X4C6P9"/>
<evidence type="ECO:0000313" key="1">
    <source>
        <dbReference type="EMBL" id="MDD1011306.1"/>
    </source>
</evidence>
<gene>
    <name evidence="1" type="ORF">M5G27_27935</name>
</gene>
<reference evidence="1 2" key="1">
    <citation type="submission" date="2022-05" db="EMBL/GenBank/DDBJ databases">
        <title>Novel Pseudomonas spp. Isolated from a Rainbow Trout Aquaculture Facility.</title>
        <authorList>
            <person name="Testerman T."/>
            <person name="Graf J."/>
        </authorList>
    </citation>
    <scope>NUCLEOTIDE SEQUENCE [LARGE SCALE GENOMIC DNA]</scope>
    <source>
        <strain evidence="1 2">ID1042</strain>
    </source>
</reference>
<dbReference type="EMBL" id="JAMDHA010000041">
    <property type="protein sequence ID" value="MDD1011306.1"/>
    <property type="molecule type" value="Genomic_DNA"/>
</dbReference>